<dbReference type="EMBL" id="CM047898">
    <property type="protein sequence ID" value="KAJ0105878.1"/>
    <property type="molecule type" value="Genomic_DNA"/>
</dbReference>
<comment type="caution">
    <text evidence="1">The sequence shown here is derived from an EMBL/GenBank/DDBJ whole genome shotgun (WGS) entry which is preliminary data.</text>
</comment>
<proteinExistence type="predicted"/>
<evidence type="ECO:0000313" key="1">
    <source>
        <dbReference type="EMBL" id="KAJ0105878.1"/>
    </source>
</evidence>
<protein>
    <submittedName>
        <fullName evidence="1">Uncharacterized protein</fullName>
    </submittedName>
</protein>
<sequence>MLVQEETRLKNQGTHSIHLESNQKARKKHGKGKQGPSKVNGPSSQIHKKEHKKDNCHFCGKPSHFQKDCLKRKAWFEKKGSPYDPNNKSK</sequence>
<gene>
    <name evidence="1" type="ORF">Patl1_18401</name>
</gene>
<organism evidence="1 2">
    <name type="scientific">Pistacia atlantica</name>
    <dbReference type="NCBI Taxonomy" id="434234"/>
    <lineage>
        <taxon>Eukaryota</taxon>
        <taxon>Viridiplantae</taxon>
        <taxon>Streptophyta</taxon>
        <taxon>Embryophyta</taxon>
        <taxon>Tracheophyta</taxon>
        <taxon>Spermatophyta</taxon>
        <taxon>Magnoliopsida</taxon>
        <taxon>eudicotyledons</taxon>
        <taxon>Gunneridae</taxon>
        <taxon>Pentapetalae</taxon>
        <taxon>rosids</taxon>
        <taxon>malvids</taxon>
        <taxon>Sapindales</taxon>
        <taxon>Anacardiaceae</taxon>
        <taxon>Pistacia</taxon>
    </lineage>
</organism>
<reference evidence="2" key="1">
    <citation type="journal article" date="2023" name="G3 (Bethesda)">
        <title>Genome assembly and association tests identify interacting loci associated with vigor, precocity, and sex in interspecific pistachio rootstocks.</title>
        <authorList>
            <person name="Palmer W."/>
            <person name="Jacygrad E."/>
            <person name="Sagayaradj S."/>
            <person name="Cavanaugh K."/>
            <person name="Han R."/>
            <person name="Bertier L."/>
            <person name="Beede B."/>
            <person name="Kafkas S."/>
            <person name="Golino D."/>
            <person name="Preece J."/>
            <person name="Michelmore R."/>
        </authorList>
    </citation>
    <scope>NUCLEOTIDE SEQUENCE [LARGE SCALE GENOMIC DNA]</scope>
</reference>
<evidence type="ECO:0000313" key="2">
    <source>
        <dbReference type="Proteomes" id="UP001164250"/>
    </source>
</evidence>
<name>A0ACC1C1E0_9ROSI</name>
<accession>A0ACC1C1E0</accession>
<dbReference type="Proteomes" id="UP001164250">
    <property type="component" value="Chromosome 2"/>
</dbReference>
<keyword evidence="2" id="KW-1185">Reference proteome</keyword>